<sequence length="122" mass="13896">MALDQSSKRIKLNSSEPCSICKKHVEVKIYELEDGHKFCHSCGINFLTKLATKAGESRRQARLFHDHLKDAEKITKEKIKIAKKIIRGGYHGHFDPDEYAVRFNITVLDETTVSDATTDSVY</sequence>
<accession>E4YL69</accession>
<evidence type="ECO:0000313" key="1">
    <source>
        <dbReference type="EMBL" id="CBY36230.1"/>
    </source>
</evidence>
<dbReference type="EMBL" id="FN654742">
    <property type="protein sequence ID" value="CBY36230.1"/>
    <property type="molecule type" value="Genomic_DNA"/>
</dbReference>
<protein>
    <submittedName>
        <fullName evidence="1">Uncharacterized protein</fullName>
    </submittedName>
</protein>
<gene>
    <name evidence="1" type="ORF">GSOID_T00028716001</name>
</gene>
<proteinExistence type="predicted"/>
<dbReference type="Proteomes" id="UP000011014">
    <property type="component" value="Unassembled WGS sequence"/>
</dbReference>
<organism evidence="1">
    <name type="scientific">Oikopleura dioica</name>
    <name type="common">Tunicate</name>
    <dbReference type="NCBI Taxonomy" id="34765"/>
    <lineage>
        <taxon>Eukaryota</taxon>
        <taxon>Metazoa</taxon>
        <taxon>Chordata</taxon>
        <taxon>Tunicata</taxon>
        <taxon>Appendicularia</taxon>
        <taxon>Copelata</taxon>
        <taxon>Oikopleuridae</taxon>
        <taxon>Oikopleura</taxon>
    </lineage>
</organism>
<reference evidence="1" key="1">
    <citation type="journal article" date="2010" name="Science">
        <title>Plasticity of animal genome architecture unmasked by rapid evolution of a pelagic tunicate.</title>
        <authorList>
            <person name="Denoeud F."/>
            <person name="Henriet S."/>
            <person name="Mungpakdee S."/>
            <person name="Aury J.M."/>
            <person name="Da Silva C."/>
            <person name="Brinkmann H."/>
            <person name="Mikhaleva J."/>
            <person name="Olsen L.C."/>
            <person name="Jubin C."/>
            <person name="Canestro C."/>
            <person name="Bouquet J.M."/>
            <person name="Danks G."/>
            <person name="Poulain J."/>
            <person name="Campsteijn C."/>
            <person name="Adamski M."/>
            <person name="Cross I."/>
            <person name="Yadetie F."/>
            <person name="Muffato M."/>
            <person name="Louis A."/>
            <person name="Butcher S."/>
            <person name="Tsagkogeorga G."/>
            <person name="Konrad A."/>
            <person name="Singh S."/>
            <person name="Jensen M.F."/>
            <person name="Cong E.H."/>
            <person name="Eikeseth-Otteraa H."/>
            <person name="Noel B."/>
            <person name="Anthouard V."/>
            <person name="Porcel B.M."/>
            <person name="Kachouri-Lafond R."/>
            <person name="Nishino A."/>
            <person name="Ugolini M."/>
            <person name="Chourrout P."/>
            <person name="Nishida H."/>
            <person name="Aasland R."/>
            <person name="Huzurbazar S."/>
            <person name="Westhof E."/>
            <person name="Delsuc F."/>
            <person name="Lehrach H."/>
            <person name="Reinhardt R."/>
            <person name="Weissenbach J."/>
            <person name="Roy S.W."/>
            <person name="Artiguenave F."/>
            <person name="Postlethwait J.H."/>
            <person name="Manak J.R."/>
            <person name="Thompson E.M."/>
            <person name="Jaillon O."/>
            <person name="Du Pasquier L."/>
            <person name="Boudinot P."/>
            <person name="Liberles D.A."/>
            <person name="Volff J.N."/>
            <person name="Philippe H."/>
            <person name="Lenhard B."/>
            <person name="Roest Crollius H."/>
            <person name="Wincker P."/>
            <person name="Chourrout D."/>
        </authorList>
    </citation>
    <scope>NUCLEOTIDE SEQUENCE [LARGE SCALE GENOMIC DNA]</scope>
</reference>
<dbReference type="AlphaFoldDB" id="E4YL69"/>
<name>E4YL69_OIKDI</name>